<feature type="compositionally biased region" description="Basic residues" evidence="1">
    <location>
        <begin position="403"/>
        <end position="417"/>
    </location>
</feature>
<name>A0AA38LTX3_9TREE</name>
<feature type="compositionally biased region" description="Acidic residues" evidence="1">
    <location>
        <begin position="379"/>
        <end position="390"/>
    </location>
</feature>
<keyword evidence="3" id="KW-1185">Reference proteome</keyword>
<feature type="region of interest" description="Disordered" evidence="1">
    <location>
        <begin position="1"/>
        <end position="88"/>
    </location>
</feature>
<gene>
    <name evidence="2" type="ORF">MKK02DRAFT_29023</name>
</gene>
<dbReference type="EMBL" id="JAKWFO010000011">
    <property type="protein sequence ID" value="KAI9633121.1"/>
    <property type="molecule type" value="Genomic_DNA"/>
</dbReference>
<dbReference type="GeneID" id="77726896"/>
<reference evidence="2" key="1">
    <citation type="journal article" date="2022" name="G3 (Bethesda)">
        <title>High quality genome of the basidiomycete yeast Dioszegia hungarica PDD-24b-2 isolated from cloud water.</title>
        <authorList>
            <person name="Jarrige D."/>
            <person name="Haridas S."/>
            <person name="Bleykasten-Grosshans C."/>
            <person name="Joly M."/>
            <person name="Nadalig T."/>
            <person name="Sancelme M."/>
            <person name="Vuilleumier S."/>
            <person name="Grigoriev I.V."/>
            <person name="Amato P."/>
            <person name="Bringel F."/>
        </authorList>
    </citation>
    <scope>NUCLEOTIDE SEQUENCE</scope>
    <source>
        <strain evidence="2">PDD-24b-2</strain>
    </source>
</reference>
<sequence>MSPSSHPNSRLADIYIPSSPEPDDRTTPGPVLTSSSSMSSMPPPPSSRVHGSHALDGLPHTNGELDGRDGPVSRATRSKKRAKAERKEEAVVELREKEEVDHVPIPSSLVGEIIGIGGKRKQQADEDDDADFDAQSEARKKGTGKTRKGAKDTILRAKVAVWRDLPDWGDRVDRPLLELPGEILDMCFGADQDLALRDWVSLAGVNRFFRERLDDDFFHVCFASTSGAEIWSLRDKARHDKRVSGGKSPLWHVKNLSNGTIGHPATHPFTRDIPSWRSGPTLPPPPAPLSFAGHFIHQGSTHLHRGMFYTPRGPRKQWTKEQYTIYKEDKAKFAEEVQASRDERAKEDAATAKRAREGRSITVGNGLRKVLAEVRGLEDGDEADGDEAGPVDEAGMPVPSLPAKHKSGGPAKKKARQTAKEGKKISKEGWALWEAAKVPKWLRDPAAAWVVPESDGEDELEHYRPVLYDGNGAVIPDDYWPSIWRKRVVEEVNGTWVSGEDAIIGYGVTKADLLSLRHVLIADADPNKRTRINTKLLHPMYSAAAVEALAYRSHGGPTGHAKHMAMIRSFQRAPRRGRRHLRTNPAPVSIDDIED</sequence>
<evidence type="ECO:0000313" key="3">
    <source>
        <dbReference type="Proteomes" id="UP001164286"/>
    </source>
</evidence>
<evidence type="ECO:0000256" key="1">
    <source>
        <dbReference type="SAM" id="MobiDB-lite"/>
    </source>
</evidence>
<dbReference type="Proteomes" id="UP001164286">
    <property type="component" value="Unassembled WGS sequence"/>
</dbReference>
<dbReference type="RefSeq" id="XP_052942898.1">
    <property type="nucleotide sequence ID" value="XM_053087691.1"/>
</dbReference>
<comment type="caution">
    <text evidence="2">The sequence shown here is derived from an EMBL/GenBank/DDBJ whole genome shotgun (WGS) entry which is preliminary data.</text>
</comment>
<protein>
    <submittedName>
        <fullName evidence="2">Uncharacterized protein</fullName>
    </submittedName>
</protein>
<proteinExistence type="predicted"/>
<feature type="region of interest" description="Disordered" evidence="1">
    <location>
        <begin position="376"/>
        <end position="421"/>
    </location>
</feature>
<accession>A0AA38LTX3</accession>
<dbReference type="AlphaFoldDB" id="A0AA38LTX3"/>
<evidence type="ECO:0000313" key="2">
    <source>
        <dbReference type="EMBL" id="KAI9633121.1"/>
    </source>
</evidence>
<organism evidence="2 3">
    <name type="scientific">Dioszegia hungarica</name>
    <dbReference type="NCBI Taxonomy" id="4972"/>
    <lineage>
        <taxon>Eukaryota</taxon>
        <taxon>Fungi</taxon>
        <taxon>Dikarya</taxon>
        <taxon>Basidiomycota</taxon>
        <taxon>Agaricomycotina</taxon>
        <taxon>Tremellomycetes</taxon>
        <taxon>Tremellales</taxon>
        <taxon>Bulleribasidiaceae</taxon>
        <taxon>Dioszegia</taxon>
    </lineage>
</organism>
<feature type="region of interest" description="Disordered" evidence="1">
    <location>
        <begin position="118"/>
        <end position="149"/>
    </location>
</feature>
<feature type="region of interest" description="Disordered" evidence="1">
    <location>
        <begin position="574"/>
        <end position="595"/>
    </location>
</feature>
<feature type="compositionally biased region" description="Acidic residues" evidence="1">
    <location>
        <begin position="125"/>
        <end position="134"/>
    </location>
</feature>